<dbReference type="Gene3D" id="3.40.50.620">
    <property type="entry name" value="HUPs"/>
    <property type="match status" value="2"/>
</dbReference>
<dbReference type="PRINTS" id="PR01438">
    <property type="entry name" value="UNVRSLSTRESS"/>
</dbReference>
<dbReference type="InterPro" id="IPR006015">
    <property type="entry name" value="Universal_stress_UspA"/>
</dbReference>
<feature type="domain" description="UspA" evidence="4">
    <location>
        <begin position="9"/>
        <end position="146"/>
    </location>
</feature>
<protein>
    <submittedName>
        <fullName evidence="5">Universal stress protein</fullName>
    </submittedName>
</protein>
<name>A0ABX0A9K6_9GAMM</name>
<evidence type="ECO:0000259" key="4">
    <source>
        <dbReference type="Pfam" id="PF00582"/>
    </source>
</evidence>
<dbReference type="InterPro" id="IPR014729">
    <property type="entry name" value="Rossmann-like_a/b/a_fold"/>
</dbReference>
<feature type="domain" description="UspA" evidence="4">
    <location>
        <begin position="153"/>
        <end position="288"/>
    </location>
</feature>
<sequence length="305" mass="32958">MQEAVFPPKNILVATDLSAHSDRALDRGLQLAGQWGAQLKILYVVEPDPVATGAVPDPAQPPAAFHYPADEATRLLGYDVERLGTDATILTRVGNPIDTIMDVAHHEQIDLVVIGTACSEGVHRPVLGKVAEHIVRKCPTSVLVVKTRPRGPYRHVLVGTDLTEESRDALTASLAYFPGSSVMVMRAFEGPYRFLLSEEDTRHISDSETAALAKFLGRSELGAEDQARVHTTVENGQASAMLSRYARTRGADLTVVGSFNRGMLFHVVLGGNTRRIVEAVANDVLVIRATRDSTSGSDNNEGDRA</sequence>
<gene>
    <name evidence="5" type="ORF">DT603_04950</name>
</gene>
<keyword evidence="6" id="KW-1185">Reference proteome</keyword>
<proteinExistence type="inferred from homology"/>
<keyword evidence="2" id="KW-0547">Nucleotide-binding</keyword>
<dbReference type="CDD" id="cd00293">
    <property type="entry name" value="USP-like"/>
    <property type="match status" value="2"/>
</dbReference>
<dbReference type="PANTHER" id="PTHR46268:SF27">
    <property type="entry name" value="UNIVERSAL STRESS PROTEIN RV2623"/>
    <property type="match status" value="1"/>
</dbReference>
<organism evidence="5 6">
    <name type="scientific">Pseudoxanthomonas gei</name>
    <dbReference type="NCBI Taxonomy" id="1383030"/>
    <lineage>
        <taxon>Bacteria</taxon>
        <taxon>Pseudomonadati</taxon>
        <taxon>Pseudomonadota</taxon>
        <taxon>Gammaproteobacteria</taxon>
        <taxon>Lysobacterales</taxon>
        <taxon>Lysobacteraceae</taxon>
        <taxon>Pseudoxanthomonas</taxon>
    </lineage>
</organism>
<evidence type="ECO:0000313" key="6">
    <source>
        <dbReference type="Proteomes" id="UP001429354"/>
    </source>
</evidence>
<dbReference type="InterPro" id="IPR006016">
    <property type="entry name" value="UspA"/>
</dbReference>
<evidence type="ECO:0000256" key="3">
    <source>
        <dbReference type="ARBA" id="ARBA00022840"/>
    </source>
</evidence>
<evidence type="ECO:0000256" key="2">
    <source>
        <dbReference type="ARBA" id="ARBA00022741"/>
    </source>
</evidence>
<comment type="similarity">
    <text evidence="1">Belongs to the universal stress protein A family.</text>
</comment>
<reference evidence="5 6" key="1">
    <citation type="submission" date="2018-07" db="EMBL/GenBank/DDBJ databases">
        <title>Whole genome Sequencing of Pseudoxanthomonas gei KCTC 32298 (T).</title>
        <authorList>
            <person name="Kumar S."/>
            <person name="Bansal K."/>
            <person name="Kaur A."/>
            <person name="Patil P."/>
            <person name="Sharma S."/>
            <person name="Patil P.B."/>
        </authorList>
    </citation>
    <scope>NUCLEOTIDE SEQUENCE [LARGE SCALE GENOMIC DNA]</scope>
    <source>
        <strain evidence="5 6">KCTC 32298</strain>
    </source>
</reference>
<dbReference type="EMBL" id="QOVG01000002">
    <property type="protein sequence ID" value="NDK38187.1"/>
    <property type="molecule type" value="Genomic_DNA"/>
</dbReference>
<accession>A0ABX0A9K6</accession>
<evidence type="ECO:0000313" key="5">
    <source>
        <dbReference type="EMBL" id="NDK38187.1"/>
    </source>
</evidence>
<keyword evidence="3" id="KW-0067">ATP-binding</keyword>
<dbReference type="PANTHER" id="PTHR46268">
    <property type="entry name" value="STRESS RESPONSE PROTEIN NHAX"/>
    <property type="match status" value="1"/>
</dbReference>
<dbReference type="Pfam" id="PF00582">
    <property type="entry name" value="Usp"/>
    <property type="match status" value="2"/>
</dbReference>
<dbReference type="SUPFAM" id="SSF52402">
    <property type="entry name" value="Adenine nucleotide alpha hydrolases-like"/>
    <property type="match status" value="2"/>
</dbReference>
<comment type="caution">
    <text evidence="5">The sequence shown here is derived from an EMBL/GenBank/DDBJ whole genome shotgun (WGS) entry which is preliminary data.</text>
</comment>
<evidence type="ECO:0000256" key="1">
    <source>
        <dbReference type="ARBA" id="ARBA00008791"/>
    </source>
</evidence>
<dbReference type="Proteomes" id="UP001429354">
    <property type="component" value="Unassembled WGS sequence"/>
</dbReference>
<dbReference type="RefSeq" id="WP_162348729.1">
    <property type="nucleotide sequence ID" value="NZ_QOVG01000002.1"/>
</dbReference>